<evidence type="ECO:0000313" key="3">
    <source>
        <dbReference type="EMBL" id="PFH55572.1"/>
    </source>
</evidence>
<name>A0A2A9P3Y4_OPHUN</name>
<dbReference type="GO" id="GO:0005576">
    <property type="term" value="C:extracellular region"/>
    <property type="evidence" value="ECO:0007669"/>
    <property type="project" value="UniProtKB-ARBA"/>
</dbReference>
<dbReference type="AlphaFoldDB" id="A0A2A9P3Y4"/>
<dbReference type="OrthoDB" id="7722975at2759"/>
<dbReference type="EMBL" id="LAZP02000853">
    <property type="protein sequence ID" value="PFH55572.1"/>
    <property type="molecule type" value="Genomic_DNA"/>
</dbReference>
<dbReference type="PANTHER" id="PTHR11575:SF22">
    <property type="entry name" value="ADL392WP"/>
    <property type="match status" value="1"/>
</dbReference>
<dbReference type="InterPro" id="IPR029052">
    <property type="entry name" value="Metallo-depent_PP-like"/>
</dbReference>
<dbReference type="InterPro" id="IPR014485">
    <property type="entry name" value="Pesterase_C1039"/>
</dbReference>
<dbReference type="InterPro" id="IPR006179">
    <property type="entry name" value="5_nucleotidase/apyrase"/>
</dbReference>
<keyword evidence="1" id="KW-0732">Signal</keyword>
<gene>
    <name evidence="3" type="ORF">XA68_18029</name>
</gene>
<dbReference type="GO" id="GO:0005829">
    <property type="term" value="C:cytosol"/>
    <property type="evidence" value="ECO:0007669"/>
    <property type="project" value="TreeGrafter"/>
</dbReference>
<feature type="signal peptide" evidence="1">
    <location>
        <begin position="1"/>
        <end position="17"/>
    </location>
</feature>
<dbReference type="InterPro" id="IPR036907">
    <property type="entry name" value="5'-Nucleotdase_C_sf"/>
</dbReference>
<sequence>MLASLGLGVFLLPTAIACGVGSCYGPLNRVEHVRHVKRMQPGASDAIYGPKRPLEWGQVNFLHTTDTHGWLEGHIKERNYGADWGDFVSFARRMKQTACHLGVDLLLVDTGDLHDGTGLSDATAVDGAESMPIFDQIDYDLLTIGNHELYVSEVAYQMLDQYARRWGDKYVTSNVQVLNRTSGQYQYVGATHRYFTTAQGLRILAFGVLFDFAGSKGNSNASRVLKAVDMVEEDWFKNVLANTGAVDLFVVLGHNPARPSNRQSTFRVVLDAIRAVHPTTPIQIFGGHSHIRDFVVYDDSSVALESGRYCETLGWTSMAGFNSSSGRYAKVAKSLGVGSASRPARPGSGSPFVYSRRYLDWNRKTFVYHSKREDKTFDHDSGRRLTGHITKVRDELRLGDVYGCAPQDWCAYCVPFDDVTKNVFPGVIYPAVAYAVVNTSRADRPRIILGNTGGIRFDVHKGPFTHDDSLIVSPFRNAFLSISDVPYAEASQLLQQLNRGLADKRHVAPLVAGLGDHCTDPTLGYMDEMRGSRGIFRRQESVTPGYVTTDDWGDDGDDTEHSKIPSFTIPNYWEARASFPVNGSEPDRVDVVFVDFIEKRVLDNLGEGYRNQVHCYIDCNFTSQDVLRRYTQWAWQANRDNCPS</sequence>
<evidence type="ECO:0000313" key="4">
    <source>
        <dbReference type="Proteomes" id="UP000037136"/>
    </source>
</evidence>
<dbReference type="InterPro" id="IPR041823">
    <property type="entry name" value="YHR202W_N"/>
</dbReference>
<dbReference type="STRING" id="268505.A0A2A9P3Y4"/>
<dbReference type="FunFam" id="3.60.21.10:FF:000043">
    <property type="entry name" value="Ser/Thr protein phosphatase family"/>
    <property type="match status" value="1"/>
</dbReference>
<dbReference type="GO" id="GO:0009166">
    <property type="term" value="P:nucleotide catabolic process"/>
    <property type="evidence" value="ECO:0007669"/>
    <property type="project" value="InterPro"/>
</dbReference>
<dbReference type="PANTHER" id="PTHR11575">
    <property type="entry name" value="5'-NUCLEOTIDASE-RELATED"/>
    <property type="match status" value="1"/>
</dbReference>
<dbReference type="Gene3D" id="3.90.780.10">
    <property type="entry name" value="5'-Nucleotidase, C-terminal domain"/>
    <property type="match status" value="1"/>
</dbReference>
<feature type="chain" id="PRO_5012450976" description="Putative 5'-nucleotidase C-terminal domain-containing protein" evidence="1">
    <location>
        <begin position="18"/>
        <end position="644"/>
    </location>
</feature>
<dbReference type="InterPro" id="IPR053828">
    <property type="entry name" value="Nucleosidase_C"/>
</dbReference>
<dbReference type="Proteomes" id="UP000037136">
    <property type="component" value="Unassembled WGS sequence"/>
</dbReference>
<reference evidence="3 4" key="1">
    <citation type="journal article" date="2015" name="BMC Genomics">
        <title>Gene expression during zombie ant biting behavior reflects the complexity underlying fungal parasitic behavioral manipulation.</title>
        <authorList>
            <person name="de Bekker C."/>
            <person name="Ohm R.A."/>
            <person name="Loreto R.G."/>
            <person name="Sebastian A."/>
            <person name="Albert I."/>
            <person name="Merrow M."/>
            <person name="Brachmann A."/>
            <person name="Hughes D.P."/>
        </authorList>
    </citation>
    <scope>NUCLEOTIDE SEQUENCE [LARGE SCALE GENOMIC DNA]</scope>
    <source>
        <strain evidence="3 4">SC16a</strain>
    </source>
</reference>
<dbReference type="Pfam" id="PF21953">
    <property type="entry name" value="NadN_nucleosid_C"/>
    <property type="match status" value="1"/>
</dbReference>
<evidence type="ECO:0000256" key="1">
    <source>
        <dbReference type="SAM" id="SignalP"/>
    </source>
</evidence>
<keyword evidence="4" id="KW-1185">Reference proteome</keyword>
<comment type="caution">
    <text evidence="3">The sequence shown here is derived from an EMBL/GenBank/DDBJ whole genome shotgun (WGS) entry which is preliminary data.</text>
</comment>
<dbReference type="SUPFAM" id="SSF56300">
    <property type="entry name" value="Metallo-dependent phosphatases"/>
    <property type="match status" value="1"/>
</dbReference>
<protein>
    <recommendedName>
        <fullName evidence="2">Putative 5'-nucleotidase C-terminal domain-containing protein</fullName>
    </recommendedName>
</protein>
<feature type="domain" description="Putative 5'-nucleotidase C-terminal" evidence="2">
    <location>
        <begin position="408"/>
        <end position="602"/>
    </location>
</feature>
<dbReference type="PIRSF" id="PIRSF017316">
    <property type="entry name" value="Pesterase_C1039"/>
    <property type="match status" value="1"/>
</dbReference>
<accession>A0A2A9P3Y4</accession>
<dbReference type="SUPFAM" id="SSF55816">
    <property type="entry name" value="5'-nucleotidase (syn. UDP-sugar hydrolase), C-terminal domain"/>
    <property type="match status" value="1"/>
</dbReference>
<proteinExistence type="predicted"/>
<dbReference type="GO" id="GO:0016787">
    <property type="term" value="F:hydrolase activity"/>
    <property type="evidence" value="ECO:0007669"/>
    <property type="project" value="InterPro"/>
</dbReference>
<organism evidence="3 4">
    <name type="scientific">Ophiocordyceps unilateralis</name>
    <name type="common">Zombie-ant fungus</name>
    <name type="synonym">Torrubia unilateralis</name>
    <dbReference type="NCBI Taxonomy" id="268505"/>
    <lineage>
        <taxon>Eukaryota</taxon>
        <taxon>Fungi</taxon>
        <taxon>Dikarya</taxon>
        <taxon>Ascomycota</taxon>
        <taxon>Pezizomycotina</taxon>
        <taxon>Sordariomycetes</taxon>
        <taxon>Hypocreomycetidae</taxon>
        <taxon>Hypocreales</taxon>
        <taxon>Ophiocordycipitaceae</taxon>
        <taxon>Ophiocordyceps</taxon>
    </lineage>
</organism>
<dbReference type="CDD" id="cd07407">
    <property type="entry name" value="MPP_YHR202W_N"/>
    <property type="match status" value="1"/>
</dbReference>
<dbReference type="Gene3D" id="3.60.21.10">
    <property type="match status" value="1"/>
</dbReference>
<reference evidence="3 4" key="2">
    <citation type="journal article" date="2017" name="Sci. Rep.">
        <title>Ant-infecting Ophiocordyceps genomes reveal a high diversity of potential behavioral manipulation genes and a possible major role for enterotoxins.</title>
        <authorList>
            <person name="de Bekker C."/>
            <person name="Ohm R.A."/>
            <person name="Evans H.C."/>
            <person name="Brachmann A."/>
            <person name="Hughes D.P."/>
        </authorList>
    </citation>
    <scope>NUCLEOTIDE SEQUENCE [LARGE SCALE GENOMIC DNA]</scope>
    <source>
        <strain evidence="3 4">SC16a</strain>
    </source>
</reference>
<evidence type="ECO:0000259" key="2">
    <source>
        <dbReference type="Pfam" id="PF21953"/>
    </source>
</evidence>